<comment type="caution">
    <text evidence="2">The sequence shown here is derived from an EMBL/GenBank/DDBJ whole genome shotgun (WGS) entry which is preliminary data.</text>
</comment>
<dbReference type="Proteomes" id="UP001240777">
    <property type="component" value="Unassembled WGS sequence"/>
</dbReference>
<reference evidence="1 3" key="3">
    <citation type="journal article" date="2024" name="Syst. Appl. Microbiol.">
        <title>Helicobacter cappadocius sp. nov., from lizards: The first psychrotrophic Helicobacter species.</title>
        <authorList>
            <person name="Aydin F."/>
            <person name="Tarhane S."/>
            <person name="Karakaya E."/>
            <person name="Abay S."/>
            <person name="Kayman T."/>
            <person name="Guran O."/>
            <person name="Bozkurt E."/>
            <person name="Uzum N."/>
            <person name="Avci A."/>
            <person name="Olgun K."/>
            <person name="Jablonski D."/>
            <person name="Guran C."/>
            <person name="Burcin Saticioglu I."/>
        </authorList>
    </citation>
    <scope>NUCLEOTIDE SEQUENCE [LARGE SCALE GENOMIC DNA]</scope>
    <source>
        <strain evidence="1">Faydin-H75</strain>
        <strain evidence="3">faydin-H76</strain>
    </source>
</reference>
<reference evidence="2 4" key="1">
    <citation type="submission" date="2023-07" db="EMBL/GenBank/DDBJ databases">
        <title>Unpublished Manusciprt.</title>
        <authorList>
            <person name="Aydin F."/>
            <person name="Tarhane S."/>
            <person name="Saticioglu I.B."/>
            <person name="Karakaya E."/>
            <person name="Abay S."/>
            <person name="Guran O."/>
            <person name="Bozkurt E."/>
            <person name="Uzum N."/>
            <person name="Olgun K."/>
            <person name="Jablonski D."/>
        </authorList>
    </citation>
    <scope>NUCLEOTIDE SEQUENCE</scope>
    <source>
        <strain evidence="4">faydin-H75</strain>
        <strain evidence="2">Faydin-H76</strain>
    </source>
</reference>
<organism evidence="2 3">
    <name type="scientific">Helicobacter cappadocius</name>
    <dbReference type="NCBI Taxonomy" id="3063998"/>
    <lineage>
        <taxon>Bacteria</taxon>
        <taxon>Pseudomonadati</taxon>
        <taxon>Campylobacterota</taxon>
        <taxon>Epsilonproteobacteria</taxon>
        <taxon>Campylobacterales</taxon>
        <taxon>Helicobacteraceae</taxon>
        <taxon>Helicobacter</taxon>
    </lineage>
</organism>
<evidence type="ECO:0000313" key="1">
    <source>
        <dbReference type="EMBL" id="MDO7253901.1"/>
    </source>
</evidence>
<reference evidence="1" key="2">
    <citation type="submission" date="2023-07" db="EMBL/GenBank/DDBJ databases">
        <authorList>
            <person name="Aydin F."/>
            <person name="Tarhane S."/>
            <person name="Saticioglu I.B."/>
            <person name="Karakaya E."/>
            <person name="Abay S."/>
            <person name="Guran O."/>
            <person name="Bozkurt E."/>
            <person name="Uzum N."/>
            <person name="Olgun K."/>
            <person name="Jablonski D."/>
        </authorList>
    </citation>
    <scope>NUCLEOTIDE SEQUENCE</scope>
    <source>
        <strain evidence="1">Faydin-H75</strain>
    </source>
</reference>
<name>A0AA90PK65_9HELI</name>
<evidence type="ECO:0000313" key="3">
    <source>
        <dbReference type="Proteomes" id="UP001177258"/>
    </source>
</evidence>
<dbReference type="Proteomes" id="UP001177258">
    <property type="component" value="Unassembled WGS sequence"/>
</dbReference>
<protein>
    <submittedName>
        <fullName evidence="2">Uncharacterized protein</fullName>
    </submittedName>
</protein>
<dbReference type="AlphaFoldDB" id="A0AA90PK65"/>
<proteinExistence type="predicted"/>
<gene>
    <name evidence="1" type="ORF">Q5I04_08290</name>
    <name evidence="2" type="ORF">Q5I06_08245</name>
</gene>
<evidence type="ECO:0000313" key="4">
    <source>
        <dbReference type="Proteomes" id="UP001240777"/>
    </source>
</evidence>
<dbReference type="RefSeq" id="WP_305517740.1">
    <property type="nucleotide sequence ID" value="NZ_JAUPEV010000017.1"/>
</dbReference>
<dbReference type="EMBL" id="JAUYZK010000015">
    <property type="protein sequence ID" value="MDP2539762.1"/>
    <property type="molecule type" value="Genomic_DNA"/>
</dbReference>
<evidence type="ECO:0000313" key="2">
    <source>
        <dbReference type="EMBL" id="MDP2539762.1"/>
    </source>
</evidence>
<dbReference type="EMBL" id="JAUPEV010000017">
    <property type="protein sequence ID" value="MDO7253901.1"/>
    <property type="molecule type" value="Genomic_DNA"/>
</dbReference>
<keyword evidence="4" id="KW-1185">Reference proteome</keyword>
<accession>A0AA90PK65</accession>
<sequence>MVKFGINSKGGRMQELTKAIGEIMKSLEDKDINDVFERLK</sequence>